<feature type="region of interest" description="Disordered" evidence="1">
    <location>
        <begin position="1"/>
        <end position="63"/>
    </location>
</feature>
<comment type="caution">
    <text evidence="3">The sequence shown here is derived from an EMBL/GenBank/DDBJ whole genome shotgun (WGS) entry which is preliminary data.</text>
</comment>
<reference evidence="4 5" key="1">
    <citation type="submission" date="2019-01" db="EMBL/GenBank/DDBJ databases">
        <title>Oerskovia turbata Genome sequencing and assembly.</title>
        <authorList>
            <person name="Dou T."/>
        </authorList>
    </citation>
    <scope>NUCLEOTIDE SEQUENCE [LARGE SCALE GENOMIC DNA]</scope>
    <source>
        <strain evidence="3 4">JCM12123</strain>
        <strain evidence="2 5">JCM3160</strain>
    </source>
</reference>
<accession>A0A4Q1L3F2</accession>
<dbReference type="RefSeq" id="WP_129429490.1">
    <property type="nucleotide sequence ID" value="NZ_JOFV01000012.1"/>
</dbReference>
<dbReference type="OrthoDB" id="3261230at2"/>
<evidence type="ECO:0000313" key="3">
    <source>
        <dbReference type="EMBL" id="RXR36531.1"/>
    </source>
</evidence>
<evidence type="ECO:0000256" key="1">
    <source>
        <dbReference type="SAM" id="MobiDB-lite"/>
    </source>
</evidence>
<dbReference type="EMBL" id="SDJQ01000002">
    <property type="protein sequence ID" value="RXR36531.1"/>
    <property type="molecule type" value="Genomic_DNA"/>
</dbReference>
<organism evidence="3 4">
    <name type="scientific">Oerskovia turbata</name>
    <dbReference type="NCBI Taxonomy" id="1713"/>
    <lineage>
        <taxon>Bacteria</taxon>
        <taxon>Bacillati</taxon>
        <taxon>Actinomycetota</taxon>
        <taxon>Actinomycetes</taxon>
        <taxon>Micrococcales</taxon>
        <taxon>Cellulomonadaceae</taxon>
        <taxon>Oerskovia</taxon>
    </lineage>
</organism>
<sequence length="217" mass="22008">MLFAFPPCPTETDRGVEPLKPLSVAISGEAMTDQPTAPTPDAGGLAADVPPPPPASPADDQVWASPRGEGIAAVGQGARPTWVLPVVTGVIGLVVGAGGMAAIGAGQDAAARTAQSAVLADAVETCDLAGDPWFVVADEGSTLTFDNKGDDEITGGSFENLVCLLDALDAPSSVRSHMGQTTSLDGRQEASWDGVAIAWSYHPDRGMDGVVTVETAD</sequence>
<evidence type="ECO:0000313" key="4">
    <source>
        <dbReference type="Proteomes" id="UP000289805"/>
    </source>
</evidence>
<dbReference type="EMBL" id="SDJR01000004">
    <property type="protein sequence ID" value="RXR26356.1"/>
    <property type="molecule type" value="Genomic_DNA"/>
</dbReference>
<keyword evidence="5" id="KW-1185">Reference proteome</keyword>
<gene>
    <name evidence="2" type="ORF">EQW73_08535</name>
    <name evidence="3" type="ORF">EQW78_01595</name>
</gene>
<proteinExistence type="predicted"/>
<dbReference type="STRING" id="1713.GCA_000718325_02656"/>
<dbReference type="AlphaFoldDB" id="A0A4Q1L3F2"/>
<protein>
    <submittedName>
        <fullName evidence="3">Uncharacterized protein</fullName>
    </submittedName>
</protein>
<evidence type="ECO:0000313" key="5">
    <source>
        <dbReference type="Proteomes" id="UP000290517"/>
    </source>
</evidence>
<name>A0A4Q1L3F2_9CELL</name>
<dbReference type="Proteomes" id="UP000290517">
    <property type="component" value="Unassembled WGS sequence"/>
</dbReference>
<dbReference type="Proteomes" id="UP000289805">
    <property type="component" value="Unassembled WGS sequence"/>
</dbReference>
<evidence type="ECO:0000313" key="2">
    <source>
        <dbReference type="EMBL" id="RXR26356.1"/>
    </source>
</evidence>